<dbReference type="Proteomes" id="UP001549366">
    <property type="component" value="Unassembled WGS sequence"/>
</dbReference>
<sequence length="73" mass="8143">MSDFYYRVSVESNPGFLKAARTCMGCREIVDYVGGGDSFLCASCHQLLASGWLKEQFKAKKTVARLGEQQCQK</sequence>
<accession>A0ABV2SRM8</accession>
<reference evidence="1 2" key="1">
    <citation type="submission" date="2024-06" db="EMBL/GenBank/DDBJ databases">
        <title>Genomic Encyclopedia of Type Strains, Phase V (KMG-V): Genome sequencing to study the core and pangenomes of soil and plant-associated prokaryotes.</title>
        <authorList>
            <person name="Whitman W."/>
        </authorList>
    </citation>
    <scope>NUCLEOTIDE SEQUENCE [LARGE SCALE GENOMIC DNA]</scope>
    <source>
        <strain evidence="1 2">NE40</strain>
    </source>
</reference>
<organism evidence="1 2">
    <name type="scientific">Endozoicomonas lisbonensis</name>
    <dbReference type="NCBI Taxonomy" id="3120522"/>
    <lineage>
        <taxon>Bacteria</taxon>
        <taxon>Pseudomonadati</taxon>
        <taxon>Pseudomonadota</taxon>
        <taxon>Gammaproteobacteria</taxon>
        <taxon>Oceanospirillales</taxon>
        <taxon>Endozoicomonadaceae</taxon>
        <taxon>Endozoicomonas</taxon>
    </lineage>
</organism>
<keyword evidence="2" id="KW-1185">Reference proteome</keyword>
<dbReference type="RefSeq" id="WP_354011487.1">
    <property type="nucleotide sequence ID" value="NZ_JBEWTA010000002.1"/>
</dbReference>
<comment type="caution">
    <text evidence="1">The sequence shown here is derived from an EMBL/GenBank/DDBJ whole genome shotgun (WGS) entry which is preliminary data.</text>
</comment>
<evidence type="ECO:0000313" key="1">
    <source>
        <dbReference type="EMBL" id="MET4759538.1"/>
    </source>
</evidence>
<gene>
    <name evidence="1" type="ORF">V5J35_004857</name>
</gene>
<evidence type="ECO:0000313" key="2">
    <source>
        <dbReference type="Proteomes" id="UP001549366"/>
    </source>
</evidence>
<dbReference type="NCBIfam" id="TIGR01053">
    <property type="entry name" value="LSD1"/>
    <property type="match status" value="1"/>
</dbReference>
<dbReference type="EMBL" id="JBEWTB010000003">
    <property type="protein sequence ID" value="MET4759538.1"/>
    <property type="molecule type" value="Genomic_DNA"/>
</dbReference>
<proteinExistence type="predicted"/>
<name>A0ABV2SRM8_9GAMM</name>
<protein>
    <submittedName>
        <fullName evidence="1">LSD1 subclass zinc finger protein</fullName>
    </submittedName>
</protein>